<organism evidence="7 8">
    <name type="scientific">Lucifera butyrica</name>
    <dbReference type="NCBI Taxonomy" id="1351585"/>
    <lineage>
        <taxon>Bacteria</taxon>
        <taxon>Bacillati</taxon>
        <taxon>Bacillota</taxon>
        <taxon>Negativicutes</taxon>
        <taxon>Veillonellales</taxon>
        <taxon>Veillonellaceae</taxon>
        <taxon>Lucifera</taxon>
    </lineage>
</organism>
<keyword evidence="1 5" id="KW-1003">Cell membrane</keyword>
<dbReference type="AlphaFoldDB" id="A0A498RDD8"/>
<evidence type="ECO:0000256" key="5">
    <source>
        <dbReference type="RuleBase" id="RU362064"/>
    </source>
</evidence>
<keyword evidence="2 5" id="KW-0812">Transmembrane</keyword>
<dbReference type="GO" id="GO:0044781">
    <property type="term" value="P:bacterial-type flagellum organization"/>
    <property type="evidence" value="ECO:0007669"/>
    <property type="project" value="UniProtKB-UniRule"/>
</dbReference>
<keyword evidence="4 5" id="KW-0472">Membrane</keyword>
<evidence type="ECO:0000256" key="1">
    <source>
        <dbReference type="ARBA" id="ARBA00022475"/>
    </source>
</evidence>
<sequence length="184" mass="20267">MPKRYIFLVLLLLCLLTLLVSGQVAAAEQSAGYLQYHEPQPAAPSLWSTVSYLFSLLLTFALVLGLAYYTSRFMGKKMGNVAGHGPLKVLAALSLGTSRAVYIIEAAGKFLVIGVTDHGISVLNEITAGEEIEKLKANHSVIPANQFENMFQRQLASLQQMSRKFPHVFGLQDEKGQVNEQKER</sequence>
<keyword evidence="7" id="KW-0282">Flagellum</keyword>
<feature type="chain" id="PRO_5019764524" description="Flagellar protein" evidence="6">
    <location>
        <begin position="27"/>
        <end position="184"/>
    </location>
</feature>
<keyword evidence="6" id="KW-0732">Signal</keyword>
<feature type="signal peptide" evidence="6">
    <location>
        <begin position="1"/>
        <end position="26"/>
    </location>
</feature>
<evidence type="ECO:0000256" key="2">
    <source>
        <dbReference type="ARBA" id="ARBA00022692"/>
    </source>
</evidence>
<dbReference type="GO" id="GO:0009425">
    <property type="term" value="C:bacterial-type flagellum basal body"/>
    <property type="evidence" value="ECO:0007669"/>
    <property type="project" value="UniProtKB-SubCell"/>
</dbReference>
<dbReference type="Proteomes" id="UP000277811">
    <property type="component" value="Unassembled WGS sequence"/>
</dbReference>
<comment type="subcellular location">
    <subcellularLocation>
        <location evidence="5">Cell membrane</location>
    </subcellularLocation>
    <subcellularLocation>
        <location evidence="5">Bacterial flagellum basal body</location>
    </subcellularLocation>
</comment>
<evidence type="ECO:0000313" key="7">
    <source>
        <dbReference type="EMBL" id="VBB08083.1"/>
    </source>
</evidence>
<proteinExistence type="inferred from homology"/>
<dbReference type="GO" id="GO:0005886">
    <property type="term" value="C:plasma membrane"/>
    <property type="evidence" value="ECO:0007669"/>
    <property type="project" value="UniProtKB-SubCell"/>
</dbReference>
<dbReference type="OrthoDB" id="2080636at2"/>
<protein>
    <recommendedName>
        <fullName evidence="5">Flagellar protein</fullName>
    </recommendedName>
</protein>
<keyword evidence="8" id="KW-1185">Reference proteome</keyword>
<dbReference type="Pfam" id="PF04347">
    <property type="entry name" value="FliO"/>
    <property type="match status" value="1"/>
</dbReference>
<dbReference type="NCBIfam" id="TIGR03500">
    <property type="entry name" value="FliO_TIGR"/>
    <property type="match status" value="1"/>
</dbReference>
<keyword evidence="7" id="KW-0969">Cilium</keyword>
<accession>A0A498RDD8</accession>
<dbReference type="InterPro" id="IPR022781">
    <property type="entry name" value="Flagellar_biosynth_FliO"/>
</dbReference>
<gene>
    <name evidence="7" type="ORF">LUCI_3348</name>
</gene>
<keyword evidence="3 5" id="KW-1133">Transmembrane helix</keyword>
<evidence type="ECO:0000256" key="3">
    <source>
        <dbReference type="ARBA" id="ARBA00022989"/>
    </source>
</evidence>
<keyword evidence="5" id="KW-0975">Bacterial flagellum</keyword>
<evidence type="ECO:0000256" key="4">
    <source>
        <dbReference type="ARBA" id="ARBA00023136"/>
    </source>
</evidence>
<dbReference type="EMBL" id="UPPP01000083">
    <property type="protein sequence ID" value="VBB08083.1"/>
    <property type="molecule type" value="Genomic_DNA"/>
</dbReference>
<evidence type="ECO:0000313" key="8">
    <source>
        <dbReference type="Proteomes" id="UP000277811"/>
    </source>
</evidence>
<keyword evidence="7" id="KW-0966">Cell projection</keyword>
<evidence type="ECO:0000256" key="6">
    <source>
        <dbReference type="SAM" id="SignalP"/>
    </source>
</evidence>
<comment type="similarity">
    <text evidence="5">Belongs to the FliO/MopB family.</text>
</comment>
<feature type="transmembrane region" description="Helical" evidence="5">
    <location>
        <begin position="50"/>
        <end position="69"/>
    </location>
</feature>
<name>A0A498RDD8_9FIRM</name>
<reference evidence="7 8" key="1">
    <citation type="submission" date="2018-06" db="EMBL/GenBank/DDBJ databases">
        <authorList>
            <person name="Strepis N."/>
        </authorList>
    </citation>
    <scope>NUCLEOTIDE SEQUENCE [LARGE SCALE GENOMIC DNA]</scope>
    <source>
        <strain evidence="7">LUCI</strain>
    </source>
</reference>